<evidence type="ECO:0000313" key="4">
    <source>
        <dbReference type="Proteomes" id="UP001589627"/>
    </source>
</evidence>
<feature type="transmembrane region" description="Helical" evidence="2">
    <location>
        <begin position="70"/>
        <end position="96"/>
    </location>
</feature>
<feature type="region of interest" description="Disordered" evidence="1">
    <location>
        <begin position="1"/>
        <end position="23"/>
    </location>
</feature>
<keyword evidence="2" id="KW-1133">Transmembrane helix</keyword>
<keyword evidence="2" id="KW-0812">Transmembrane</keyword>
<keyword evidence="2" id="KW-0472">Membrane</keyword>
<dbReference type="EMBL" id="JBHLZP010000408">
    <property type="protein sequence ID" value="MFB9837687.1"/>
    <property type="molecule type" value="Genomic_DNA"/>
</dbReference>
<gene>
    <name evidence="3" type="ORF">ACFFNX_36550</name>
</gene>
<proteinExistence type="predicted"/>
<keyword evidence="4" id="KW-1185">Reference proteome</keyword>
<comment type="caution">
    <text evidence="3">The sequence shown here is derived from an EMBL/GenBank/DDBJ whole genome shotgun (WGS) entry which is preliminary data.</text>
</comment>
<feature type="non-terminal residue" evidence="3">
    <location>
        <position position="114"/>
    </location>
</feature>
<protein>
    <submittedName>
        <fullName evidence="3">Uncharacterized protein</fullName>
    </submittedName>
</protein>
<name>A0ABV5YRH8_9ACTN</name>
<sequence length="114" mass="12889">MGDQARSRRSGDSGRDRGRAGRRGPRRHRIILFVVGGLIGPGYWLCGSVWDGRLLGKSPTESRFTEFVLAMVIVVVASWGLLLILDEALLFALAVVRADDRERYDIYRNLMILW</sequence>
<dbReference type="Proteomes" id="UP001589627">
    <property type="component" value="Unassembled WGS sequence"/>
</dbReference>
<dbReference type="RefSeq" id="WP_378210562.1">
    <property type="nucleotide sequence ID" value="NZ_JBHLZP010000408.1"/>
</dbReference>
<evidence type="ECO:0000256" key="2">
    <source>
        <dbReference type="SAM" id="Phobius"/>
    </source>
</evidence>
<accession>A0ABV5YRH8</accession>
<reference evidence="3 4" key="1">
    <citation type="submission" date="2024-09" db="EMBL/GenBank/DDBJ databases">
        <authorList>
            <person name="Sun Q."/>
            <person name="Mori K."/>
        </authorList>
    </citation>
    <scope>NUCLEOTIDE SEQUENCE [LARGE SCALE GENOMIC DNA]</scope>
    <source>
        <strain evidence="3 4">TBRC 0563</strain>
    </source>
</reference>
<feature type="transmembrane region" description="Helical" evidence="2">
    <location>
        <begin position="30"/>
        <end position="50"/>
    </location>
</feature>
<evidence type="ECO:0000313" key="3">
    <source>
        <dbReference type="EMBL" id="MFB9837687.1"/>
    </source>
</evidence>
<feature type="compositionally biased region" description="Basic and acidic residues" evidence="1">
    <location>
        <begin position="1"/>
        <end position="19"/>
    </location>
</feature>
<organism evidence="3 4">
    <name type="scientific">Actinoallomurus acaciae</name>
    <dbReference type="NCBI Taxonomy" id="502577"/>
    <lineage>
        <taxon>Bacteria</taxon>
        <taxon>Bacillati</taxon>
        <taxon>Actinomycetota</taxon>
        <taxon>Actinomycetes</taxon>
        <taxon>Streptosporangiales</taxon>
        <taxon>Thermomonosporaceae</taxon>
        <taxon>Actinoallomurus</taxon>
    </lineage>
</organism>
<evidence type="ECO:0000256" key="1">
    <source>
        <dbReference type="SAM" id="MobiDB-lite"/>
    </source>
</evidence>